<dbReference type="Proteomes" id="UP000886100">
    <property type="component" value="Unassembled WGS sequence"/>
</dbReference>
<proteinExistence type="predicted"/>
<feature type="transmembrane region" description="Helical" evidence="2">
    <location>
        <begin position="49"/>
        <end position="68"/>
    </location>
</feature>
<dbReference type="InterPro" id="IPR043128">
    <property type="entry name" value="Rev_trsase/Diguanyl_cyclase"/>
</dbReference>
<dbReference type="InterPro" id="IPR000160">
    <property type="entry name" value="GGDEF_dom"/>
</dbReference>
<evidence type="ECO:0000259" key="3">
    <source>
        <dbReference type="PROSITE" id="PS50883"/>
    </source>
</evidence>
<feature type="domain" description="EAL" evidence="3">
    <location>
        <begin position="300"/>
        <end position="553"/>
    </location>
</feature>
<reference evidence="6" key="1">
    <citation type="journal article" date="2020" name="mSystems">
        <title>Genome- and Community-Level Interaction Insights into Carbon Utilization and Element Cycling Functions of Hydrothermarchaeota in Hydrothermal Sediment.</title>
        <authorList>
            <person name="Zhou Z."/>
            <person name="Liu Y."/>
            <person name="Xu W."/>
            <person name="Pan J."/>
            <person name="Luo Z.H."/>
            <person name="Li M."/>
        </authorList>
    </citation>
    <scope>NUCLEOTIDE SEQUENCE [LARGE SCALE GENOMIC DNA]</scope>
    <source>
        <strain evidence="6">HyVt-535</strain>
    </source>
</reference>
<dbReference type="GO" id="GO:0003824">
    <property type="term" value="F:catalytic activity"/>
    <property type="evidence" value="ECO:0007669"/>
    <property type="project" value="UniProtKB-ARBA"/>
</dbReference>
<feature type="domain" description="HAMP" evidence="4">
    <location>
        <begin position="70"/>
        <end position="122"/>
    </location>
</feature>
<evidence type="ECO:0000313" key="6">
    <source>
        <dbReference type="EMBL" id="HHH12638.1"/>
    </source>
</evidence>
<dbReference type="Pfam" id="PF00563">
    <property type="entry name" value="EAL"/>
    <property type="match status" value="1"/>
</dbReference>
<gene>
    <name evidence="6" type="ORF">ENJ98_00215</name>
</gene>
<dbReference type="Pfam" id="PF00990">
    <property type="entry name" value="GGDEF"/>
    <property type="match status" value="1"/>
</dbReference>
<dbReference type="GO" id="GO:0007165">
    <property type="term" value="P:signal transduction"/>
    <property type="evidence" value="ECO:0007669"/>
    <property type="project" value="InterPro"/>
</dbReference>
<dbReference type="NCBIfam" id="TIGR00254">
    <property type="entry name" value="GGDEF"/>
    <property type="match status" value="1"/>
</dbReference>
<dbReference type="InterPro" id="IPR052155">
    <property type="entry name" value="Biofilm_reg_signaling"/>
</dbReference>
<evidence type="ECO:0000259" key="5">
    <source>
        <dbReference type="PROSITE" id="PS50887"/>
    </source>
</evidence>
<dbReference type="Gene3D" id="3.20.20.450">
    <property type="entry name" value="EAL domain"/>
    <property type="match status" value="1"/>
</dbReference>
<sequence>RDLEFYKTTLRPRLTVLQKELNQVQEILDQEATAGIKGLSATAENLTRGMLLATLMVALLILVAYFYLHTRIIRPISETTRALRHEAMGLTSNPMQAPKLRETRELVNAFAEMRREVRRRQQGLDHLAHHDPLTQLPNRVLFKDRLEHAVNLAKRNNQVVALLFLDLDNFKQINDTLGHLAGDELLVIVARRLKNLLRHTDTVARFGGDEFAILLENIEGKRQARNIASKILNVLSEPVTLADQEFHLTASIGIAMAPYDDSQPDNLIRDADTAMYEAKRRGKNAYSFFSAELLQRATSQLNLEREVRAALERGEFIFHYQPIVHTGSKKIYGVEALMRWNTGNRQLRYPGEFMDTLLNLDPRQDFMESLMVQVDRLQERCLKELQIPLRVSINMSASVLRNANRHNLVLNSLKRRVHPELLHIEITEDTLLEDLANARVLLTEIKRLGIPLILDDFGTGQSSLNHLRSFPFDAIKIDREFIMNMDQSHDDAALVKAITQLAHSFNMKVVAEGVEKREQFQFLERIDCDYIQGYFVGKPVSAARLFAQLEHMRMQAKAVG</sequence>
<feature type="domain" description="GGDEF" evidence="5">
    <location>
        <begin position="158"/>
        <end position="291"/>
    </location>
</feature>
<dbReference type="InterPro" id="IPR029787">
    <property type="entry name" value="Nucleotide_cyclase"/>
</dbReference>
<dbReference type="InterPro" id="IPR003660">
    <property type="entry name" value="HAMP_dom"/>
</dbReference>
<evidence type="ECO:0000259" key="4">
    <source>
        <dbReference type="PROSITE" id="PS50885"/>
    </source>
</evidence>
<dbReference type="GO" id="GO:0016020">
    <property type="term" value="C:membrane"/>
    <property type="evidence" value="ECO:0007669"/>
    <property type="project" value="InterPro"/>
</dbReference>
<name>A0A7C5MU40_9GAMM</name>
<organism evidence="6">
    <name type="scientific">Thiolapillus brandeum</name>
    <dbReference type="NCBI Taxonomy" id="1076588"/>
    <lineage>
        <taxon>Bacteria</taxon>
        <taxon>Pseudomonadati</taxon>
        <taxon>Pseudomonadota</taxon>
        <taxon>Gammaproteobacteria</taxon>
        <taxon>Chromatiales</taxon>
        <taxon>Sedimenticolaceae</taxon>
        <taxon>Thiolapillus</taxon>
    </lineage>
</organism>
<dbReference type="InterPro" id="IPR001633">
    <property type="entry name" value="EAL_dom"/>
</dbReference>
<dbReference type="CDD" id="cd01948">
    <property type="entry name" value="EAL"/>
    <property type="match status" value="1"/>
</dbReference>
<dbReference type="PANTHER" id="PTHR44757:SF2">
    <property type="entry name" value="BIOFILM ARCHITECTURE MAINTENANCE PROTEIN MBAA"/>
    <property type="match status" value="1"/>
</dbReference>
<dbReference type="Gene3D" id="6.10.340.10">
    <property type="match status" value="1"/>
</dbReference>
<dbReference type="SUPFAM" id="SSF55073">
    <property type="entry name" value="Nucleotide cyclase"/>
    <property type="match status" value="1"/>
</dbReference>
<dbReference type="PROSITE" id="PS50887">
    <property type="entry name" value="GGDEF"/>
    <property type="match status" value="1"/>
</dbReference>
<keyword evidence="2" id="KW-0812">Transmembrane</keyword>
<dbReference type="CDD" id="cd01949">
    <property type="entry name" value="GGDEF"/>
    <property type="match status" value="1"/>
</dbReference>
<keyword evidence="2" id="KW-0472">Membrane</keyword>
<dbReference type="PANTHER" id="PTHR44757">
    <property type="entry name" value="DIGUANYLATE CYCLASE DGCP"/>
    <property type="match status" value="1"/>
</dbReference>
<dbReference type="SMART" id="SM00052">
    <property type="entry name" value="EAL"/>
    <property type="match status" value="1"/>
</dbReference>
<evidence type="ECO:0000256" key="2">
    <source>
        <dbReference type="SAM" id="Phobius"/>
    </source>
</evidence>
<keyword evidence="2" id="KW-1133">Transmembrane helix</keyword>
<dbReference type="SMART" id="SM00267">
    <property type="entry name" value="GGDEF"/>
    <property type="match status" value="1"/>
</dbReference>
<dbReference type="AlphaFoldDB" id="A0A7C5MU40"/>
<dbReference type="PROSITE" id="PS50883">
    <property type="entry name" value="EAL"/>
    <property type="match status" value="1"/>
</dbReference>
<dbReference type="EMBL" id="DROM01000015">
    <property type="protein sequence ID" value="HHH12638.1"/>
    <property type="molecule type" value="Genomic_DNA"/>
</dbReference>
<dbReference type="Gene3D" id="3.30.70.270">
    <property type="match status" value="1"/>
</dbReference>
<accession>A0A7C5MU40</accession>
<evidence type="ECO:0000256" key="1">
    <source>
        <dbReference type="ARBA" id="ARBA00001946"/>
    </source>
</evidence>
<dbReference type="PROSITE" id="PS50885">
    <property type="entry name" value="HAMP"/>
    <property type="match status" value="1"/>
</dbReference>
<comment type="caution">
    <text evidence="6">The sequence shown here is derived from an EMBL/GenBank/DDBJ whole genome shotgun (WGS) entry which is preliminary data.</text>
</comment>
<comment type="cofactor">
    <cofactor evidence="1">
        <name>Mg(2+)</name>
        <dbReference type="ChEBI" id="CHEBI:18420"/>
    </cofactor>
</comment>
<dbReference type="SUPFAM" id="SSF141868">
    <property type="entry name" value="EAL domain-like"/>
    <property type="match status" value="1"/>
</dbReference>
<dbReference type="FunFam" id="3.30.70.270:FF:000001">
    <property type="entry name" value="Diguanylate cyclase domain protein"/>
    <property type="match status" value="1"/>
</dbReference>
<feature type="non-terminal residue" evidence="6">
    <location>
        <position position="1"/>
    </location>
</feature>
<protein>
    <submittedName>
        <fullName evidence="6">EAL domain-containing protein</fullName>
    </submittedName>
</protein>
<dbReference type="InterPro" id="IPR035919">
    <property type="entry name" value="EAL_sf"/>
</dbReference>